<dbReference type="GeneID" id="77676476"/>
<dbReference type="Proteomes" id="UP000054524">
    <property type="component" value="Unassembled WGS sequence"/>
</dbReference>
<dbReference type="AlphaFoldDB" id="A0A086J2L3"/>
<protein>
    <recommendedName>
        <fullName evidence="3">Cleavage and polyadenylation specificity factor subunit 2</fullName>
    </recommendedName>
</protein>
<dbReference type="HOGENOM" id="CLU_566308_0_0_1"/>
<dbReference type="RefSeq" id="XP_052904936.1">
    <property type="nucleotide sequence ID" value="XM_053049131.1"/>
</dbReference>
<dbReference type="InterPro" id="IPR031494">
    <property type="entry name" value="Beta_lactamase3"/>
</dbReference>
<evidence type="ECO:0008006" key="3">
    <source>
        <dbReference type="Google" id="ProtNLM"/>
    </source>
</evidence>
<reference evidence="1 2" key="1">
    <citation type="journal article" date="2014" name="Genome Announc.">
        <title>Genome Sequence of the Microsporidian Species Nematocida sp1 Strain ERTm6 (ATCC PRA-372).</title>
        <authorList>
            <person name="Bakowski M.A."/>
            <person name="Priest M."/>
            <person name="Young S."/>
            <person name="Cuomo C.A."/>
            <person name="Troemel E.R."/>
        </authorList>
    </citation>
    <scope>NUCLEOTIDE SEQUENCE [LARGE SCALE GENOMIC DNA]</scope>
    <source>
        <strain evidence="1 2">ERTm6</strain>
    </source>
</reference>
<organism evidence="1 2">
    <name type="scientific">Nematocida ausubeli (strain ATCC PRA-371 / ERTm2)</name>
    <name type="common">Nematode killer fungus</name>
    <dbReference type="NCBI Taxonomy" id="1913371"/>
    <lineage>
        <taxon>Eukaryota</taxon>
        <taxon>Fungi</taxon>
        <taxon>Fungi incertae sedis</taxon>
        <taxon>Microsporidia</taxon>
        <taxon>Nematocida</taxon>
    </lineage>
</organism>
<comment type="caution">
    <text evidence="1">The sequence shown here is derived from an EMBL/GenBank/DDBJ whole genome shotgun (WGS) entry which is preliminary data.</text>
</comment>
<dbReference type="EMBL" id="AKIJ01000003">
    <property type="protein sequence ID" value="KFG26381.1"/>
    <property type="molecule type" value="Genomic_DNA"/>
</dbReference>
<evidence type="ECO:0000313" key="1">
    <source>
        <dbReference type="EMBL" id="KFG26381.1"/>
    </source>
</evidence>
<dbReference type="SUPFAM" id="SSF56281">
    <property type="entry name" value="Metallo-hydrolase/oxidoreductase"/>
    <property type="match status" value="1"/>
</dbReference>
<evidence type="ECO:0000313" key="2">
    <source>
        <dbReference type="Proteomes" id="UP000054524"/>
    </source>
</evidence>
<name>A0A086J2L3_NEMA1</name>
<keyword evidence="2" id="KW-1185">Reference proteome</keyword>
<proteinExistence type="predicted"/>
<dbReference type="InterPro" id="IPR036866">
    <property type="entry name" value="RibonucZ/Hydroxyglut_hydro"/>
</dbReference>
<dbReference type="Gene3D" id="3.60.15.10">
    <property type="entry name" value="Ribonuclease Z/Hydroxyacylglutathione hydrolase-like"/>
    <property type="match status" value="1"/>
</dbReference>
<sequence length="482" mass="54144">MKAKRLSIFHNGDSQDGYLMETQNTSLLFDPPSVILDKNIEIGSILDRKYIEIEVIKEYPPNIAGIFITNSNALSVFFIESNVTIYLTDYIYLQMKERLKYYRSLGPVSQCTSAPQAHTKIVSVAEYKDISKRIKIIRNNQIINFTYLSITARAAGTSLGWVMYDIAQGREKICAYTYGIPGGSSLSHEMKPQNQPTPLFVNQFRAANALTIQDLSKAVTTLSNSKESFVITMDVLSHSVEMALHILSLVKTRNIYVVHPGFKRIMQLYEMKRDVFAEKFVSEPSIISTLFTTPRLKPSSLFKASKAMASESIIILCEPTFYKLFYKSMPVIHLSDYGIKFTGCMEDALKLPWISQLCLNKLKKDCAIEEKISVPVEDVTEEGLLIAESALFSIHLHNTHNINVVSKSKEGLSLHFAGDFKKDLIGLSLDCKESKLQNILSHNAASRLVVNSTLVCPVEDAVFKIKEEGGIVSVKKEQLPRN</sequence>
<gene>
    <name evidence="1" type="ORF">NESG_01503</name>
</gene>
<accession>A0A086J2L3</accession>
<dbReference type="Pfam" id="PF17030">
    <property type="entry name" value="Beta_lactamase3"/>
    <property type="match status" value="1"/>
</dbReference>